<dbReference type="OrthoDB" id="7426044at2759"/>
<dbReference type="InterPro" id="IPR002557">
    <property type="entry name" value="Chitin-bd_dom"/>
</dbReference>
<protein>
    <recommendedName>
        <fullName evidence="2">Chitin-binding type-2 domain-containing protein</fullName>
    </recommendedName>
</protein>
<reference evidence="3 4" key="1">
    <citation type="journal article" date="2017" name="Curr. Biol.">
        <title>The Evolution of Venom by Co-option of Single-Copy Genes.</title>
        <authorList>
            <person name="Martinson E.O."/>
            <person name="Mrinalini"/>
            <person name="Kelkar Y.D."/>
            <person name="Chang C.H."/>
            <person name="Werren J.H."/>
        </authorList>
    </citation>
    <scope>NUCLEOTIDE SEQUENCE [LARGE SCALE GENOMIC DNA]</scope>
    <source>
        <strain evidence="3 4">Alberta</strain>
        <tissue evidence="3">Whole body</tissue>
    </source>
</reference>
<dbReference type="STRING" id="543379.A0A232F212"/>
<evidence type="ECO:0000313" key="4">
    <source>
        <dbReference type="Proteomes" id="UP000215335"/>
    </source>
</evidence>
<dbReference type="Proteomes" id="UP000215335">
    <property type="component" value="Unassembled WGS sequence"/>
</dbReference>
<dbReference type="GO" id="GO:0008061">
    <property type="term" value="F:chitin binding"/>
    <property type="evidence" value="ECO:0007669"/>
    <property type="project" value="InterPro"/>
</dbReference>
<feature type="region of interest" description="Disordered" evidence="1">
    <location>
        <begin position="133"/>
        <end position="162"/>
    </location>
</feature>
<proteinExistence type="predicted"/>
<keyword evidence="4" id="KW-1185">Reference proteome</keyword>
<name>A0A232F212_9HYME</name>
<evidence type="ECO:0000256" key="1">
    <source>
        <dbReference type="SAM" id="MobiDB-lite"/>
    </source>
</evidence>
<dbReference type="SUPFAM" id="SSF57625">
    <property type="entry name" value="Invertebrate chitin-binding proteins"/>
    <property type="match status" value="1"/>
</dbReference>
<dbReference type="PROSITE" id="PS50940">
    <property type="entry name" value="CHIT_BIND_II"/>
    <property type="match status" value="1"/>
</dbReference>
<dbReference type="GO" id="GO:0005576">
    <property type="term" value="C:extracellular region"/>
    <property type="evidence" value="ECO:0007669"/>
    <property type="project" value="InterPro"/>
</dbReference>
<evidence type="ECO:0000259" key="2">
    <source>
        <dbReference type="PROSITE" id="PS50940"/>
    </source>
</evidence>
<dbReference type="Pfam" id="PF01607">
    <property type="entry name" value="CBM_14"/>
    <property type="match status" value="1"/>
</dbReference>
<accession>A0A232F212</accession>
<dbReference type="EMBL" id="NNAY01001285">
    <property type="protein sequence ID" value="OXU24488.1"/>
    <property type="molecule type" value="Genomic_DNA"/>
</dbReference>
<evidence type="ECO:0000313" key="3">
    <source>
        <dbReference type="EMBL" id="OXU24488.1"/>
    </source>
</evidence>
<feature type="compositionally biased region" description="Acidic residues" evidence="1">
    <location>
        <begin position="153"/>
        <end position="162"/>
    </location>
</feature>
<dbReference type="PANTHER" id="PTHR22933:SF31">
    <property type="entry name" value="FI18007P1"/>
    <property type="match status" value="1"/>
</dbReference>
<feature type="region of interest" description="Disordered" evidence="1">
    <location>
        <begin position="302"/>
        <end position="321"/>
    </location>
</feature>
<dbReference type="PANTHER" id="PTHR22933">
    <property type="entry name" value="FI18007P1-RELATED"/>
    <property type="match status" value="1"/>
</dbReference>
<feature type="domain" description="Chitin-binding type-2" evidence="2">
    <location>
        <begin position="175"/>
        <end position="233"/>
    </location>
</feature>
<feature type="region of interest" description="Disordered" evidence="1">
    <location>
        <begin position="79"/>
        <end position="112"/>
    </location>
</feature>
<dbReference type="InterPro" id="IPR052976">
    <property type="entry name" value="Scoloptoxin-like"/>
</dbReference>
<sequence length="427" mass="48834">TSTIFPKRKPPPVVRDKQLLVSNALLVEKTTRKMYRLCLVLWAAAVAAGQYSDNIETRSVAYPSKSSLGPLYSGYSGSSGYRDNSYEDNAVTPTPSPSPIYRNPSTPQGYRKPQTVIDASREYQHTAPVKISQQRAQQIRGGGPQQFSKNGQLEEELEEEKEEPDRLSLLLPQSKFDCVGKQTGYYADEELNCEVFHYCHDNAKHSWICPEGFTFHQVHLICMPPNGDITCKKSSQYHFVNEYLYKPLNLDEAESKPNVTLRYSERYFPSDIYTDERENDEYHRTNNAPQRRPIYIAQQPIPTINSLPSGGRPQPSPSTPQYRVPINQVFRSPEEVNIPLQQRRPQTQANQQGLRSALRGGKEITSFFAAQNSTGVEESLRFDIEFFLVDFIEIRRKNIYEDKPARFATQAKIYYRQTLLVISAKMP</sequence>
<dbReference type="InterPro" id="IPR036508">
    <property type="entry name" value="Chitin-bd_dom_sf"/>
</dbReference>
<comment type="caution">
    <text evidence="3">The sequence shown here is derived from an EMBL/GenBank/DDBJ whole genome shotgun (WGS) entry which is preliminary data.</text>
</comment>
<organism evidence="3 4">
    <name type="scientific">Trichomalopsis sarcophagae</name>
    <dbReference type="NCBI Taxonomy" id="543379"/>
    <lineage>
        <taxon>Eukaryota</taxon>
        <taxon>Metazoa</taxon>
        <taxon>Ecdysozoa</taxon>
        <taxon>Arthropoda</taxon>
        <taxon>Hexapoda</taxon>
        <taxon>Insecta</taxon>
        <taxon>Pterygota</taxon>
        <taxon>Neoptera</taxon>
        <taxon>Endopterygota</taxon>
        <taxon>Hymenoptera</taxon>
        <taxon>Apocrita</taxon>
        <taxon>Proctotrupomorpha</taxon>
        <taxon>Chalcidoidea</taxon>
        <taxon>Pteromalidae</taxon>
        <taxon>Pteromalinae</taxon>
        <taxon>Trichomalopsis</taxon>
    </lineage>
</organism>
<dbReference type="AlphaFoldDB" id="A0A232F212"/>
<gene>
    <name evidence="3" type="ORF">TSAR_006080</name>
</gene>
<feature type="non-terminal residue" evidence="3">
    <location>
        <position position="1"/>
    </location>
</feature>